<keyword evidence="1" id="KW-0812">Transmembrane</keyword>
<dbReference type="InterPro" id="IPR046513">
    <property type="entry name" value="DUF6691"/>
</dbReference>
<reference evidence="2 3" key="1">
    <citation type="submission" date="2021-06" db="EMBL/GenBank/DDBJ databases">
        <title>Halomicroarcula sp. a new haloarchaeum isolated from saline soil.</title>
        <authorList>
            <person name="Duran-Viseras A."/>
            <person name="Sanchez-Porro C."/>
            <person name="Ventosa A."/>
        </authorList>
    </citation>
    <scope>NUCLEOTIDE SEQUENCE [LARGE SCALE GENOMIC DNA]</scope>
    <source>
        <strain evidence="2 3">F13</strain>
    </source>
</reference>
<keyword evidence="1" id="KW-0472">Membrane</keyword>
<dbReference type="EMBL" id="RKLR01000003">
    <property type="protein sequence ID" value="MBX0323041.1"/>
    <property type="molecule type" value="Genomic_DNA"/>
</dbReference>
<name>A0AAW4PQP7_9EURY</name>
<dbReference type="RefSeq" id="WP_220618024.1">
    <property type="nucleotide sequence ID" value="NZ_RKLR01000003.1"/>
</dbReference>
<evidence type="ECO:0000256" key="1">
    <source>
        <dbReference type="SAM" id="Phobius"/>
    </source>
</evidence>
<dbReference type="Proteomes" id="UP001430377">
    <property type="component" value="Unassembled WGS sequence"/>
</dbReference>
<feature type="transmembrane region" description="Helical" evidence="1">
    <location>
        <begin position="98"/>
        <end position="119"/>
    </location>
</feature>
<proteinExistence type="predicted"/>
<feature type="transmembrane region" description="Helical" evidence="1">
    <location>
        <begin position="125"/>
        <end position="143"/>
    </location>
</feature>
<dbReference type="AlphaFoldDB" id="A0AAW4PQP7"/>
<gene>
    <name evidence="2" type="ORF">EGH21_08385</name>
</gene>
<evidence type="ECO:0000313" key="2">
    <source>
        <dbReference type="EMBL" id="MBX0323041.1"/>
    </source>
</evidence>
<feature type="transmembrane region" description="Helical" evidence="1">
    <location>
        <begin position="55"/>
        <end position="73"/>
    </location>
</feature>
<organism evidence="2 3">
    <name type="scientific">Haloarcula rubra</name>
    <dbReference type="NCBI Taxonomy" id="2487747"/>
    <lineage>
        <taxon>Archaea</taxon>
        <taxon>Methanobacteriati</taxon>
        <taxon>Methanobacteriota</taxon>
        <taxon>Stenosarchaea group</taxon>
        <taxon>Halobacteria</taxon>
        <taxon>Halobacteriales</taxon>
        <taxon>Haloarculaceae</taxon>
        <taxon>Haloarcula</taxon>
    </lineage>
</organism>
<dbReference type="Pfam" id="PF20398">
    <property type="entry name" value="DUF6691"/>
    <property type="match status" value="1"/>
</dbReference>
<accession>A0AAW4PQP7</accession>
<keyword evidence="3" id="KW-1185">Reference proteome</keyword>
<comment type="caution">
    <text evidence="2">The sequence shown here is derived from an EMBL/GenBank/DDBJ whole genome shotgun (WGS) entry which is preliminary data.</text>
</comment>
<evidence type="ECO:0000313" key="3">
    <source>
        <dbReference type="Proteomes" id="UP001430377"/>
    </source>
</evidence>
<feature type="transmembrane region" description="Helical" evidence="1">
    <location>
        <begin position="16"/>
        <end position="35"/>
    </location>
</feature>
<keyword evidence="1" id="KW-1133">Transmembrane helix</keyword>
<sequence length="162" mass="16657">MSREQRGSRNDAERHPLFLPAILVGGVVFGFGLGLSQMYRPEVVLRFLQLTDLGLLLVMGGASVVAGVAFAVMSKTGGSAPLTGTQFGKRVKSMDRNVLLGGGIFGVGWGLSGICPGAAYASLGVGNVTILYAVAGMFVGAYVQGYVRSNVGATEGATEEPA</sequence>
<protein>
    <submittedName>
        <fullName evidence="2">YeeE/YedE family protein</fullName>
    </submittedName>
</protein>